<dbReference type="RefSeq" id="WP_160801812.1">
    <property type="nucleotide sequence ID" value="NZ_WUUL01000007.1"/>
</dbReference>
<dbReference type="PROSITE" id="PS50943">
    <property type="entry name" value="HTH_CROC1"/>
    <property type="match status" value="1"/>
</dbReference>
<dbReference type="Pfam" id="PF01381">
    <property type="entry name" value="HTH_3"/>
    <property type="match status" value="1"/>
</dbReference>
<keyword evidence="3" id="KW-1185">Reference proteome</keyword>
<dbReference type="InterPro" id="IPR010982">
    <property type="entry name" value="Lambda_DNA-bd_dom_sf"/>
</dbReference>
<dbReference type="Proteomes" id="UP000430692">
    <property type="component" value="Unassembled WGS sequence"/>
</dbReference>
<evidence type="ECO:0000313" key="3">
    <source>
        <dbReference type="Proteomes" id="UP000430692"/>
    </source>
</evidence>
<dbReference type="AlphaFoldDB" id="A0A6I4VWJ4"/>
<evidence type="ECO:0000313" key="2">
    <source>
        <dbReference type="EMBL" id="MXQ54455.1"/>
    </source>
</evidence>
<name>A0A6I4VWJ4_9BACL</name>
<proteinExistence type="predicted"/>
<reference evidence="2 3" key="1">
    <citation type="submission" date="2019-12" db="EMBL/GenBank/DDBJ databases">
        <title>Whole-genome analyses of novel actinobacteria.</title>
        <authorList>
            <person name="Sahin N."/>
            <person name="Saygin H."/>
        </authorList>
    </citation>
    <scope>NUCLEOTIDE SEQUENCE [LARGE SCALE GENOMIC DNA]</scope>
    <source>
        <strain evidence="2 3">KC615</strain>
    </source>
</reference>
<dbReference type="GO" id="GO:0003677">
    <property type="term" value="F:DNA binding"/>
    <property type="evidence" value="ECO:0007669"/>
    <property type="project" value="InterPro"/>
</dbReference>
<dbReference type="SUPFAM" id="SSF47413">
    <property type="entry name" value="lambda repressor-like DNA-binding domains"/>
    <property type="match status" value="1"/>
</dbReference>
<evidence type="ECO:0000259" key="1">
    <source>
        <dbReference type="PROSITE" id="PS50943"/>
    </source>
</evidence>
<accession>A0A6I4VWJ4</accession>
<dbReference type="Gene3D" id="1.10.260.40">
    <property type="entry name" value="lambda repressor-like DNA-binding domains"/>
    <property type="match status" value="1"/>
</dbReference>
<organism evidence="2 3">
    <name type="scientific">Shimazuella alba</name>
    <dbReference type="NCBI Taxonomy" id="2690964"/>
    <lineage>
        <taxon>Bacteria</taxon>
        <taxon>Bacillati</taxon>
        <taxon>Bacillota</taxon>
        <taxon>Bacilli</taxon>
        <taxon>Bacillales</taxon>
        <taxon>Thermoactinomycetaceae</taxon>
        <taxon>Shimazuella</taxon>
    </lineage>
</organism>
<dbReference type="EMBL" id="WUUL01000007">
    <property type="protein sequence ID" value="MXQ54455.1"/>
    <property type="molecule type" value="Genomic_DNA"/>
</dbReference>
<gene>
    <name evidence="2" type="ORF">GSM42_12170</name>
</gene>
<protein>
    <submittedName>
        <fullName evidence="2">Helix-turn-helix domain-containing protein</fullName>
    </submittedName>
</protein>
<feature type="domain" description="HTH cro/C1-type" evidence="1">
    <location>
        <begin position="1"/>
        <end position="46"/>
    </location>
</feature>
<dbReference type="CDD" id="cd00093">
    <property type="entry name" value="HTH_XRE"/>
    <property type="match status" value="1"/>
</dbReference>
<sequence>MPQSELAKKWNTRQSAISRVENAESSLTLSSLIKHADALGVEVEVIFKKKNEHDLLPT</sequence>
<comment type="caution">
    <text evidence="2">The sequence shown here is derived from an EMBL/GenBank/DDBJ whole genome shotgun (WGS) entry which is preliminary data.</text>
</comment>
<dbReference type="InterPro" id="IPR001387">
    <property type="entry name" value="Cro/C1-type_HTH"/>
</dbReference>